<feature type="transmembrane region" description="Helical" evidence="1">
    <location>
        <begin position="6"/>
        <end position="26"/>
    </location>
</feature>
<dbReference type="AlphaFoldDB" id="A0AB36E0G3"/>
<evidence type="ECO:0000256" key="1">
    <source>
        <dbReference type="SAM" id="Phobius"/>
    </source>
</evidence>
<evidence type="ECO:0000313" key="4">
    <source>
        <dbReference type="Proteomes" id="UP000092527"/>
    </source>
</evidence>
<feature type="transmembrane region" description="Helical" evidence="1">
    <location>
        <begin position="262"/>
        <end position="284"/>
    </location>
</feature>
<feature type="transmembrane region" description="Helical" evidence="1">
    <location>
        <begin position="46"/>
        <end position="65"/>
    </location>
</feature>
<dbReference type="PANTHER" id="PTHR23028:SF53">
    <property type="entry name" value="ACYL_TRANSF_3 DOMAIN-CONTAINING PROTEIN"/>
    <property type="match status" value="1"/>
</dbReference>
<dbReference type="InterPro" id="IPR050879">
    <property type="entry name" value="Acyltransferase_3"/>
</dbReference>
<comment type="caution">
    <text evidence="3">The sequence shown here is derived from an EMBL/GenBank/DDBJ whole genome shotgun (WGS) entry which is preliminary data.</text>
</comment>
<proteinExistence type="predicted"/>
<sequence length="407" mass="48352">MVFEFFIFLYAIILFPVCLWYINIILKYTKITFPQYPSTFNKLLEILRGIASYMVLMAHITMYFYSWNNNYAITIYDASSKVSSYLGQGGVVLFFMLTGYLFWNIVNSGLLDLNTFYYKRFYRLTPVMIVVVATVTLFDWIMGGMHIPTFTQLIDILKNFSFYWGGVHDTFYPDIIHRINNLWSLKWEWSFYLLLPLISVLCNSWITLTIFFILSVFVLANVHIYGIKNSDAGFFLAFYVGMSLVHLVKFMKSRKIDKNPLFIALLSSPYNLFVIIMIFLLPFFMMNESEIRPQNVYFVLLNAPLFLWFLFFSLNHSNKIDRENNKIARLRDFWFISSLDLGRVSYSLYLWHLFITFLVYKFFVSILMIQDFYTFIVLYPVVVILLSIPISILSYKFIELRFIVKKH</sequence>
<reference evidence="3 4" key="1">
    <citation type="submission" date="2014-11" db="EMBL/GenBank/DDBJ databases">
        <title>Pan-genome of Gallibacterium spp.</title>
        <authorList>
            <person name="Kudirkiene E."/>
            <person name="Bojesen A.M."/>
        </authorList>
    </citation>
    <scope>NUCLEOTIDE SEQUENCE [LARGE SCALE GENOMIC DNA]</scope>
    <source>
        <strain evidence="3 4">18469/18</strain>
    </source>
</reference>
<dbReference type="Proteomes" id="UP000092527">
    <property type="component" value="Unassembled WGS sequence"/>
</dbReference>
<dbReference type="GO" id="GO:0000271">
    <property type="term" value="P:polysaccharide biosynthetic process"/>
    <property type="evidence" value="ECO:0007669"/>
    <property type="project" value="TreeGrafter"/>
</dbReference>
<keyword evidence="1" id="KW-0472">Membrane</keyword>
<organism evidence="3 4">
    <name type="scientific">Gallibacterium salpingitidis</name>
    <dbReference type="NCBI Taxonomy" id="505341"/>
    <lineage>
        <taxon>Bacteria</taxon>
        <taxon>Pseudomonadati</taxon>
        <taxon>Pseudomonadota</taxon>
        <taxon>Gammaproteobacteria</taxon>
        <taxon>Pasteurellales</taxon>
        <taxon>Pasteurellaceae</taxon>
        <taxon>Gallibacterium</taxon>
    </lineage>
</organism>
<feature type="domain" description="Acyltransferase 3" evidence="2">
    <location>
        <begin position="44"/>
        <end position="390"/>
    </location>
</feature>
<gene>
    <name evidence="3" type="ORF">QV09_10000</name>
</gene>
<dbReference type="InterPro" id="IPR002656">
    <property type="entry name" value="Acyl_transf_3_dom"/>
</dbReference>
<dbReference type="EMBL" id="JTJU01000061">
    <property type="protein sequence ID" value="OBX08056.1"/>
    <property type="molecule type" value="Genomic_DNA"/>
</dbReference>
<keyword evidence="1" id="KW-0812">Transmembrane</keyword>
<feature type="transmembrane region" description="Helical" evidence="1">
    <location>
        <begin position="296"/>
        <end position="314"/>
    </location>
</feature>
<feature type="transmembrane region" description="Helical" evidence="1">
    <location>
        <begin position="85"/>
        <end position="103"/>
    </location>
</feature>
<feature type="transmembrane region" description="Helical" evidence="1">
    <location>
        <begin position="191"/>
        <end position="220"/>
    </location>
</feature>
<feature type="transmembrane region" description="Helical" evidence="1">
    <location>
        <begin position="375"/>
        <end position="398"/>
    </location>
</feature>
<feature type="transmembrane region" description="Helical" evidence="1">
    <location>
        <begin position="232"/>
        <end position="250"/>
    </location>
</feature>
<evidence type="ECO:0000259" key="2">
    <source>
        <dbReference type="Pfam" id="PF01757"/>
    </source>
</evidence>
<keyword evidence="1" id="KW-1133">Transmembrane helix</keyword>
<evidence type="ECO:0000313" key="3">
    <source>
        <dbReference type="EMBL" id="OBX08056.1"/>
    </source>
</evidence>
<name>A0AB36E0G3_9PAST</name>
<dbReference type="RefSeq" id="WP_066422164.1">
    <property type="nucleotide sequence ID" value="NZ_JTJU01000061.1"/>
</dbReference>
<feature type="transmembrane region" description="Helical" evidence="1">
    <location>
        <begin position="124"/>
        <end position="142"/>
    </location>
</feature>
<protein>
    <submittedName>
        <fullName evidence="3">Acetyltransferase</fullName>
    </submittedName>
</protein>
<accession>A0AB36E0G3</accession>
<dbReference type="PANTHER" id="PTHR23028">
    <property type="entry name" value="ACETYLTRANSFERASE"/>
    <property type="match status" value="1"/>
</dbReference>
<dbReference type="Pfam" id="PF01757">
    <property type="entry name" value="Acyl_transf_3"/>
    <property type="match status" value="1"/>
</dbReference>
<dbReference type="GO" id="GO:0016747">
    <property type="term" value="F:acyltransferase activity, transferring groups other than amino-acyl groups"/>
    <property type="evidence" value="ECO:0007669"/>
    <property type="project" value="InterPro"/>
</dbReference>
<dbReference type="GO" id="GO:0016020">
    <property type="term" value="C:membrane"/>
    <property type="evidence" value="ECO:0007669"/>
    <property type="project" value="TreeGrafter"/>
</dbReference>
<feature type="transmembrane region" description="Helical" evidence="1">
    <location>
        <begin position="348"/>
        <end position="369"/>
    </location>
</feature>